<name>A0A8E1WCI6_9HYPH</name>
<evidence type="ECO:0000313" key="2">
    <source>
        <dbReference type="EMBL" id="MBB6465056.1"/>
    </source>
</evidence>
<dbReference type="AlphaFoldDB" id="A0A8E1WCI6"/>
<comment type="caution">
    <text evidence="2">The sequence shown here is derived from an EMBL/GenBank/DDBJ whole genome shotgun (WGS) entry which is preliminary data.</text>
</comment>
<evidence type="ECO:0000313" key="5">
    <source>
        <dbReference type="Proteomes" id="UP000598227"/>
    </source>
</evidence>
<reference evidence="2 4" key="1">
    <citation type="submission" date="2020-08" db="EMBL/GenBank/DDBJ databases">
        <title>Genomic Encyclopedia of Type Strains, Phase IV (KMG-IV): sequencing the most valuable type-strain genomes for metagenomic binning, comparative biology and taxonomic classification.</title>
        <authorList>
            <person name="Goeker M."/>
        </authorList>
    </citation>
    <scope>NUCLEOTIDE SEQUENCE [LARGE SCALE GENOMIC DNA]</scope>
    <source>
        <strain evidence="2 4">DSM 17454</strain>
    </source>
</reference>
<evidence type="ECO:0000313" key="3">
    <source>
        <dbReference type="EMBL" id="MBE1207062.1"/>
    </source>
</evidence>
<dbReference type="Proteomes" id="UP000598227">
    <property type="component" value="Unassembled WGS sequence"/>
</dbReference>
<dbReference type="Proteomes" id="UP000532373">
    <property type="component" value="Unassembled WGS sequence"/>
</dbReference>
<evidence type="ECO:0000256" key="1">
    <source>
        <dbReference type="SAM" id="MobiDB-lite"/>
    </source>
</evidence>
<keyword evidence="5" id="KW-1185">Reference proteome</keyword>
<proteinExistence type="predicted"/>
<dbReference type="EMBL" id="JACZEP010000008">
    <property type="protein sequence ID" value="MBE1207062.1"/>
    <property type="molecule type" value="Genomic_DNA"/>
</dbReference>
<dbReference type="RefSeq" id="WP_184767559.1">
    <property type="nucleotide sequence ID" value="NZ_JACHGI010000001.1"/>
</dbReference>
<protein>
    <submittedName>
        <fullName evidence="2">Uncharacterized protein</fullName>
    </submittedName>
</protein>
<feature type="region of interest" description="Disordered" evidence="1">
    <location>
        <begin position="34"/>
        <end position="53"/>
    </location>
</feature>
<organism evidence="2 4">
    <name type="scientific">Aminobacter carboxidus</name>
    <dbReference type="NCBI Taxonomy" id="376165"/>
    <lineage>
        <taxon>Bacteria</taxon>
        <taxon>Pseudomonadati</taxon>
        <taxon>Pseudomonadota</taxon>
        <taxon>Alphaproteobacteria</taxon>
        <taxon>Hyphomicrobiales</taxon>
        <taxon>Phyllobacteriaceae</taxon>
        <taxon>Aminobacter</taxon>
    </lineage>
</organism>
<reference evidence="3 5" key="2">
    <citation type="submission" date="2020-09" db="EMBL/GenBank/DDBJ databases">
        <title>Draft Genome Sequence of Aminobacter carboxidus type strain DSM 1086, a soil Gram-negative carboxydobacterium.</title>
        <authorList>
            <person name="Turrini P."/>
            <person name="Tescari M."/>
            <person name="Artuso I."/>
            <person name="Lugli G.A."/>
            <person name="Frangipani E."/>
            <person name="Ventura M."/>
            <person name="Visca P."/>
        </authorList>
    </citation>
    <scope>NUCLEOTIDE SEQUENCE [LARGE SCALE GENOMIC DNA]</scope>
    <source>
        <strain evidence="3 5">DSM 1086</strain>
    </source>
</reference>
<accession>A0A8E1WCI6</accession>
<dbReference type="EMBL" id="JACHGI010000001">
    <property type="protein sequence ID" value="MBB6465056.1"/>
    <property type="molecule type" value="Genomic_DNA"/>
</dbReference>
<sequence length="53" mass="5933">MGSFKYASRPWRDGPGHAAIAVPRVAETLHRRARRLGAQHLPMETQATPRLGR</sequence>
<evidence type="ECO:0000313" key="4">
    <source>
        <dbReference type="Proteomes" id="UP000532373"/>
    </source>
</evidence>
<gene>
    <name evidence="2" type="ORF">HNQ96_000903</name>
    <name evidence="3" type="ORF">IHE39_22475</name>
</gene>